<dbReference type="PANTHER" id="PTHR32083">
    <property type="entry name" value="CILIA AND FLAGELLA-ASSOCIATED PROTEIN 58-RELATED"/>
    <property type="match status" value="1"/>
</dbReference>
<accession>A0ABY1UIJ1</accession>
<evidence type="ECO:0000313" key="4">
    <source>
        <dbReference type="EMBL" id="SOV11193.1"/>
    </source>
</evidence>
<gene>
    <name evidence="4" type="ORF">PGABG01_0404800</name>
</gene>
<evidence type="ECO:0000256" key="1">
    <source>
        <dbReference type="ARBA" id="ARBA00023054"/>
    </source>
</evidence>
<feature type="domain" description="Protein phosphatase 1 regulatory subunit 21 N-terminal" evidence="3">
    <location>
        <begin position="7"/>
        <end position="96"/>
    </location>
</feature>
<keyword evidence="5" id="KW-1185">Reference proteome</keyword>
<reference evidence="4" key="1">
    <citation type="submission" date="2016-09" db="EMBL/GenBank/DDBJ databases">
        <authorList>
            <consortium name="Pathogen Informatics"/>
            <person name="Sun Q."/>
            <person name="Inoue M."/>
        </authorList>
    </citation>
    <scope>NUCLEOTIDE SEQUENCE</scope>
</reference>
<feature type="coiled-coil region" evidence="2">
    <location>
        <begin position="7"/>
        <end position="187"/>
    </location>
</feature>
<evidence type="ECO:0000259" key="3">
    <source>
        <dbReference type="SMART" id="SM01254"/>
    </source>
</evidence>
<organism evidence="4 5">
    <name type="scientific">Plasmodium gaboni</name>
    <dbReference type="NCBI Taxonomy" id="647221"/>
    <lineage>
        <taxon>Eukaryota</taxon>
        <taxon>Sar</taxon>
        <taxon>Alveolata</taxon>
        <taxon>Apicomplexa</taxon>
        <taxon>Aconoidasida</taxon>
        <taxon>Haemosporida</taxon>
        <taxon>Plasmodiidae</taxon>
        <taxon>Plasmodium</taxon>
        <taxon>Plasmodium (Laverania)</taxon>
    </lineage>
</organism>
<name>A0ABY1UIJ1_9APIC</name>
<sequence>MNVEDKYKLIKEKYKEIKEQNDILKKAIIEYKKDLKELEKKNDNLLNDKNQLYKNLTQVTNSLEEQKKKNSGWSNLMLLTKNSRENIQESVAFEELEMKIKENETLHKNIEELHQEKSYLKKELELLKKDHTEKINEKELTIGTLNDLVNSSRQKQIKADEQCEEIKKLIEENKKEHSQQIKKKDESLNYMKNICTMLHNKCYPKYMIDFNHIPFYQPYDTKGSYIQKEILHNEERLGNYLFSLIQNVTMYLKVCKELFLFQKNNLDSMYNKMKKEKLDDQDKYTKMIDLKNICDQQAIILEEIIDTAEKFKIYYTEKEDKQLIETILLRIKEKMREFFVKVNVYLCIEEYMFPSYIKNKAFFLKKVIQQLRLLKELIMKIINIITLIIWICPYNNERIILENLRKRNIVKDENNNIINSMGKRNDEEKYTNISSFNMIYMTNISNDDKLFIYNKQDENNSLYNNNNLSINEKKIPFINFLQEKEKTIFSQFNDFKNYQTKNNHIILFILKKIQRILQHIPQSFKFLKSYISYRLCEIKRFGNFYINNSQLITNLLDKTNEFIKYIENFNYIFIHNIMYTKLSYSNYHNPYLYKQHIKYINNINQTFNKANVQTYDKLQKNLKDLQNFKKDNIQLNMKLLKSKKENKKLKTVNEETLNNYRNMLLKNQELSLNNQYLINTINYKREDIQDSNDDNNIHNYAEKIYNFISDTNQGKKNFNIKEKQLIEAYISSCIKINNLNLEIKNNKHILEELQNLFNIKENEIKNLNTQIDTYKEEEVNIHKKYEEQMNTLHDLILSLEKQITKISSEKNVNKFFIMCSICSNKNNIGAILKNRKCIKCNSFIIFMNE</sequence>
<proteinExistence type="predicted"/>
<feature type="coiled-coil region" evidence="2">
    <location>
        <begin position="736"/>
        <end position="802"/>
    </location>
</feature>
<evidence type="ECO:0000313" key="5">
    <source>
        <dbReference type="Proteomes" id="UP000831156"/>
    </source>
</evidence>
<dbReference type="InterPro" id="IPR019343">
    <property type="entry name" value="PPP1R21_N"/>
</dbReference>
<dbReference type="SMART" id="SM01254">
    <property type="entry name" value="KLRAQ"/>
    <property type="match status" value="1"/>
</dbReference>
<protein>
    <recommendedName>
        <fullName evidence="3">Protein phosphatase 1 regulatory subunit 21 N-terminal domain-containing protein</fullName>
    </recommendedName>
</protein>
<dbReference type="EMBL" id="LT969427">
    <property type="protein sequence ID" value="SOV11193.1"/>
    <property type="molecule type" value="Genomic_DNA"/>
</dbReference>
<dbReference type="Proteomes" id="UP000831156">
    <property type="component" value="Chromosome 4"/>
</dbReference>
<keyword evidence="1 2" id="KW-0175">Coiled coil</keyword>
<evidence type="ECO:0000256" key="2">
    <source>
        <dbReference type="SAM" id="Coils"/>
    </source>
</evidence>